<dbReference type="OrthoDB" id="5516230at2"/>
<accession>A0A150QFX7</accession>
<comment type="caution">
    <text evidence="2">The sequence shown here is derived from an EMBL/GenBank/DDBJ whole genome shotgun (WGS) entry which is preliminary data.</text>
</comment>
<evidence type="ECO:0008006" key="4">
    <source>
        <dbReference type="Google" id="ProtNLM"/>
    </source>
</evidence>
<feature type="signal peptide" evidence="1">
    <location>
        <begin position="1"/>
        <end position="20"/>
    </location>
</feature>
<evidence type="ECO:0000313" key="3">
    <source>
        <dbReference type="Proteomes" id="UP000075260"/>
    </source>
</evidence>
<evidence type="ECO:0000313" key="2">
    <source>
        <dbReference type="EMBL" id="KYF66813.1"/>
    </source>
</evidence>
<dbReference type="Proteomes" id="UP000075260">
    <property type="component" value="Unassembled WGS sequence"/>
</dbReference>
<feature type="chain" id="PRO_5007566905" description="Secreted protein" evidence="1">
    <location>
        <begin position="21"/>
        <end position="102"/>
    </location>
</feature>
<protein>
    <recommendedName>
        <fullName evidence="4">Secreted protein</fullName>
    </recommendedName>
</protein>
<organism evidence="2 3">
    <name type="scientific">Sorangium cellulosum</name>
    <name type="common">Polyangium cellulosum</name>
    <dbReference type="NCBI Taxonomy" id="56"/>
    <lineage>
        <taxon>Bacteria</taxon>
        <taxon>Pseudomonadati</taxon>
        <taxon>Myxococcota</taxon>
        <taxon>Polyangia</taxon>
        <taxon>Polyangiales</taxon>
        <taxon>Polyangiaceae</taxon>
        <taxon>Sorangium</taxon>
    </lineage>
</organism>
<proteinExistence type="predicted"/>
<name>A0A150QFX7_SORCE</name>
<reference evidence="2 3" key="1">
    <citation type="submission" date="2014-02" db="EMBL/GenBank/DDBJ databases">
        <title>The small core and large imbalanced accessory genome model reveals a collaborative survival strategy of Sorangium cellulosum strains in nature.</title>
        <authorList>
            <person name="Han K."/>
            <person name="Peng R."/>
            <person name="Blom J."/>
            <person name="Li Y.-Z."/>
        </authorList>
    </citation>
    <scope>NUCLEOTIDE SEQUENCE [LARGE SCALE GENOMIC DNA]</scope>
    <source>
        <strain evidence="2 3">So0008-312</strain>
    </source>
</reference>
<sequence>MKRFVQLALFALCVAFSASAAYNVFSDNAAVERTAALVACGEDAAAGAPEGRRASDGCRAQMTRLERTPFGQTFEFTTAKRTVDVRCERAFVLAGEYRCKLR</sequence>
<dbReference type="EMBL" id="JEMA01000708">
    <property type="protein sequence ID" value="KYF66813.1"/>
    <property type="molecule type" value="Genomic_DNA"/>
</dbReference>
<gene>
    <name evidence="2" type="ORF">BE15_47755</name>
</gene>
<dbReference type="AlphaFoldDB" id="A0A150QFX7"/>
<dbReference type="RefSeq" id="WP_061610256.1">
    <property type="nucleotide sequence ID" value="NZ_JEMA01000708.1"/>
</dbReference>
<keyword evidence="1" id="KW-0732">Signal</keyword>
<evidence type="ECO:0000256" key="1">
    <source>
        <dbReference type="SAM" id="SignalP"/>
    </source>
</evidence>